<dbReference type="InterPro" id="IPR012795">
    <property type="entry name" value="tRNA_Ile_lys_synt_N"/>
</dbReference>
<dbReference type="RefSeq" id="WP_072312078.1">
    <property type="nucleotide sequence ID" value="NZ_FPIW01000036.1"/>
</dbReference>
<comment type="similarity">
    <text evidence="6">Belongs to the tRNA(Ile)-lysidine synthase family.</text>
</comment>
<dbReference type="GO" id="GO:0032267">
    <property type="term" value="F:tRNA(Ile)-lysidine synthase activity"/>
    <property type="evidence" value="ECO:0007669"/>
    <property type="project" value="UniProtKB-EC"/>
</dbReference>
<accession>A0AA94HTP5</accession>
<dbReference type="InterPro" id="IPR014729">
    <property type="entry name" value="Rossmann-like_a/b/a_fold"/>
</dbReference>
<dbReference type="GO" id="GO:0005737">
    <property type="term" value="C:cytoplasm"/>
    <property type="evidence" value="ECO:0007669"/>
    <property type="project" value="UniProtKB-SubCell"/>
</dbReference>
<proteinExistence type="inferred from homology"/>
<evidence type="ECO:0000256" key="3">
    <source>
        <dbReference type="ARBA" id="ARBA00022741"/>
    </source>
</evidence>
<dbReference type="SUPFAM" id="SSF52402">
    <property type="entry name" value="Adenine nucleotide alpha hydrolases-like"/>
    <property type="match status" value="1"/>
</dbReference>
<organism evidence="8 9">
    <name type="scientific">Desulfovibrio desulfuricans</name>
    <dbReference type="NCBI Taxonomy" id="876"/>
    <lineage>
        <taxon>Bacteria</taxon>
        <taxon>Pseudomonadati</taxon>
        <taxon>Thermodesulfobacteriota</taxon>
        <taxon>Desulfovibrionia</taxon>
        <taxon>Desulfovibrionales</taxon>
        <taxon>Desulfovibrionaceae</taxon>
        <taxon>Desulfovibrio</taxon>
    </lineage>
</organism>
<dbReference type="GO" id="GO:0005524">
    <property type="term" value="F:ATP binding"/>
    <property type="evidence" value="ECO:0007669"/>
    <property type="project" value="UniProtKB-UniRule"/>
</dbReference>
<evidence type="ECO:0000313" key="8">
    <source>
        <dbReference type="EMBL" id="SFW57751.1"/>
    </source>
</evidence>
<dbReference type="NCBIfam" id="TIGR02432">
    <property type="entry name" value="lysidine_TilS_N"/>
    <property type="match status" value="1"/>
</dbReference>
<dbReference type="InterPro" id="IPR012094">
    <property type="entry name" value="tRNA_Ile_lys_synt"/>
</dbReference>
<dbReference type="EC" id="6.3.4.19" evidence="6"/>
<dbReference type="Gene3D" id="3.40.50.620">
    <property type="entry name" value="HUPs"/>
    <property type="match status" value="1"/>
</dbReference>
<evidence type="ECO:0000256" key="1">
    <source>
        <dbReference type="ARBA" id="ARBA00022598"/>
    </source>
</evidence>
<comment type="caution">
    <text evidence="8">The sequence shown here is derived from an EMBL/GenBank/DDBJ whole genome shotgun (WGS) entry which is preliminary data.</text>
</comment>
<sequence>MNQPPRLQDLPRASALLCLEVERFCLHHLALPRGSSLVLALSGGADSTALAAILSLLVPRLHLKLRGLSINHGLRPEAKADAAHAQKTCSILGMPCAVREADVQGLATRCRMGEEEAGRTLRYALLEEERQTSGAHFIALGHHREDLSEDILLRLVRGTGWPALGGMPARDDKRRLLRPLLHCAPSALKDLLRHCGLDWCEDASNQSTIYRRNRLRLQILPLLRTENPALDRSLGHLWQLADMDRTYWQETLDAALRDNPWHMEEAAHDAQAGLNGQARTALTLPRALLRSLPAAARLRLYMRAVQHLCSAPDAEDDGLPDSMAQQTATTGQARAATLLALDHALEQGRGNTLFQLPGGIEAHLKGGSVRFLRSGAADGKRDAQ</sequence>
<keyword evidence="1 6" id="KW-0436">Ligase</keyword>
<gene>
    <name evidence="6" type="primary">tilS</name>
    <name evidence="8" type="ORF">SAMN02910291_01927</name>
</gene>
<dbReference type="EMBL" id="FPIW01000036">
    <property type="protein sequence ID" value="SFW57751.1"/>
    <property type="molecule type" value="Genomic_DNA"/>
</dbReference>
<dbReference type="Proteomes" id="UP000182680">
    <property type="component" value="Unassembled WGS sequence"/>
</dbReference>
<keyword evidence="2 6" id="KW-0819">tRNA processing</keyword>
<feature type="binding site" evidence="6">
    <location>
        <begin position="42"/>
        <end position="47"/>
    </location>
    <ligand>
        <name>ATP</name>
        <dbReference type="ChEBI" id="CHEBI:30616"/>
    </ligand>
</feature>
<keyword evidence="4 6" id="KW-0067">ATP-binding</keyword>
<evidence type="ECO:0000313" key="9">
    <source>
        <dbReference type="Proteomes" id="UP000182680"/>
    </source>
</evidence>
<evidence type="ECO:0000256" key="2">
    <source>
        <dbReference type="ARBA" id="ARBA00022694"/>
    </source>
</evidence>
<evidence type="ECO:0000259" key="7">
    <source>
        <dbReference type="Pfam" id="PF01171"/>
    </source>
</evidence>
<keyword evidence="3 6" id="KW-0547">Nucleotide-binding</keyword>
<comment type="catalytic activity">
    <reaction evidence="5 6">
        <text>cytidine(34) in tRNA(Ile2) + L-lysine + ATP = lysidine(34) in tRNA(Ile2) + AMP + diphosphate + H(+)</text>
        <dbReference type="Rhea" id="RHEA:43744"/>
        <dbReference type="Rhea" id="RHEA-COMP:10625"/>
        <dbReference type="Rhea" id="RHEA-COMP:10670"/>
        <dbReference type="ChEBI" id="CHEBI:15378"/>
        <dbReference type="ChEBI" id="CHEBI:30616"/>
        <dbReference type="ChEBI" id="CHEBI:32551"/>
        <dbReference type="ChEBI" id="CHEBI:33019"/>
        <dbReference type="ChEBI" id="CHEBI:82748"/>
        <dbReference type="ChEBI" id="CHEBI:83665"/>
        <dbReference type="ChEBI" id="CHEBI:456215"/>
        <dbReference type="EC" id="6.3.4.19"/>
    </reaction>
</comment>
<comment type="domain">
    <text evidence="6">The N-terminal region contains the highly conserved SGGXDS motif, predicted to be a P-loop motif involved in ATP binding.</text>
</comment>
<evidence type="ECO:0000256" key="5">
    <source>
        <dbReference type="ARBA" id="ARBA00048539"/>
    </source>
</evidence>
<dbReference type="GO" id="GO:0006400">
    <property type="term" value="P:tRNA modification"/>
    <property type="evidence" value="ECO:0007669"/>
    <property type="project" value="UniProtKB-UniRule"/>
</dbReference>
<dbReference type="PANTHER" id="PTHR43033:SF1">
    <property type="entry name" value="TRNA(ILE)-LYSIDINE SYNTHASE-RELATED"/>
    <property type="match status" value="1"/>
</dbReference>
<dbReference type="CDD" id="cd01992">
    <property type="entry name" value="TilS_N"/>
    <property type="match status" value="1"/>
</dbReference>
<reference evidence="9" key="1">
    <citation type="submission" date="2016-11" db="EMBL/GenBank/DDBJ databases">
        <authorList>
            <person name="Jaros S."/>
            <person name="Januszkiewicz K."/>
            <person name="Wedrychowicz H."/>
        </authorList>
    </citation>
    <scope>NUCLEOTIDE SEQUENCE [LARGE SCALE GENOMIC DNA]</scope>
    <source>
        <strain evidence="9">DSM 7057</strain>
    </source>
</reference>
<dbReference type="PANTHER" id="PTHR43033">
    <property type="entry name" value="TRNA(ILE)-LYSIDINE SYNTHASE-RELATED"/>
    <property type="match status" value="1"/>
</dbReference>
<comment type="subcellular location">
    <subcellularLocation>
        <location evidence="6">Cytoplasm</location>
    </subcellularLocation>
</comment>
<protein>
    <recommendedName>
        <fullName evidence="6">tRNA(Ile)-lysidine synthase</fullName>
        <ecNumber evidence="6">6.3.4.19</ecNumber>
    </recommendedName>
    <alternativeName>
        <fullName evidence="6">tRNA(Ile)-2-lysyl-cytidine synthase</fullName>
    </alternativeName>
    <alternativeName>
        <fullName evidence="6">tRNA(Ile)-lysidine synthetase</fullName>
    </alternativeName>
</protein>
<dbReference type="InterPro" id="IPR011063">
    <property type="entry name" value="TilS/TtcA_N"/>
</dbReference>
<feature type="domain" description="tRNA(Ile)-lysidine/2-thiocytidine synthase N-terminal" evidence="7">
    <location>
        <begin position="37"/>
        <end position="216"/>
    </location>
</feature>
<evidence type="ECO:0000256" key="6">
    <source>
        <dbReference type="HAMAP-Rule" id="MF_01161"/>
    </source>
</evidence>
<name>A0AA94HTP5_DESDE</name>
<dbReference type="HAMAP" id="MF_01161">
    <property type="entry name" value="tRNA_Ile_lys_synt"/>
    <property type="match status" value="1"/>
</dbReference>
<comment type="function">
    <text evidence="6">Ligates lysine onto the cytidine present at position 34 of the AUA codon-specific tRNA(Ile) that contains the anticodon CAU, in an ATP-dependent manner. Cytidine is converted to lysidine, thus changing the amino acid specificity of the tRNA from methionine to isoleucine.</text>
</comment>
<evidence type="ECO:0000256" key="4">
    <source>
        <dbReference type="ARBA" id="ARBA00022840"/>
    </source>
</evidence>
<keyword evidence="6" id="KW-0963">Cytoplasm</keyword>
<dbReference type="Pfam" id="PF01171">
    <property type="entry name" value="ATP_bind_3"/>
    <property type="match status" value="1"/>
</dbReference>
<dbReference type="AlphaFoldDB" id="A0AA94HTP5"/>